<dbReference type="PRINTS" id="PR01270">
    <property type="entry name" value="HDASUPER"/>
</dbReference>
<keyword evidence="1" id="KW-0378">Hydrolase</keyword>
<gene>
    <name evidence="4" type="ORF">PYX00_003814</name>
</gene>
<dbReference type="PANTHER" id="PTHR10625:SF19">
    <property type="entry name" value="HISTONE DEACETYLASE 12"/>
    <property type="match status" value="1"/>
</dbReference>
<name>A0AAW2I2Z0_9NEOP</name>
<dbReference type="InterPro" id="IPR044150">
    <property type="entry name" value="HDAC_classIV"/>
</dbReference>
<dbReference type="AlphaFoldDB" id="A0AAW2I2Z0"/>
<evidence type="ECO:0000313" key="4">
    <source>
        <dbReference type="EMBL" id="KAL0276201.1"/>
    </source>
</evidence>
<dbReference type="CDD" id="cd09993">
    <property type="entry name" value="HDAC_classIV"/>
    <property type="match status" value="1"/>
</dbReference>
<dbReference type="GO" id="GO:0040029">
    <property type="term" value="P:epigenetic regulation of gene expression"/>
    <property type="evidence" value="ECO:0007669"/>
    <property type="project" value="TreeGrafter"/>
</dbReference>
<dbReference type="InterPro" id="IPR037138">
    <property type="entry name" value="His_deacetylse_dom_sf"/>
</dbReference>
<feature type="domain" description="Histone deacetylase" evidence="3">
    <location>
        <begin position="44"/>
        <end position="308"/>
    </location>
</feature>
<protein>
    <recommendedName>
        <fullName evidence="3">Histone deacetylase domain-containing protein</fullName>
    </recommendedName>
</protein>
<dbReference type="EMBL" id="JARGDH010000002">
    <property type="protein sequence ID" value="KAL0276201.1"/>
    <property type="molecule type" value="Genomic_DNA"/>
</dbReference>
<dbReference type="InterPro" id="IPR000286">
    <property type="entry name" value="HDACs"/>
</dbReference>
<evidence type="ECO:0000256" key="2">
    <source>
        <dbReference type="ARBA" id="ARBA00048287"/>
    </source>
</evidence>
<reference evidence="4" key="1">
    <citation type="journal article" date="2024" name="Gigascience">
        <title>Chromosome-level genome of the poultry shaft louse Menopon gallinae provides insight into the host-switching and adaptive evolution of parasitic lice.</title>
        <authorList>
            <person name="Xu Y."/>
            <person name="Ma L."/>
            <person name="Liu S."/>
            <person name="Liang Y."/>
            <person name="Liu Q."/>
            <person name="He Z."/>
            <person name="Tian L."/>
            <person name="Duan Y."/>
            <person name="Cai W."/>
            <person name="Li H."/>
            <person name="Song F."/>
        </authorList>
    </citation>
    <scope>NUCLEOTIDE SEQUENCE</scope>
    <source>
        <strain evidence="4">Cailab_2023a</strain>
    </source>
</reference>
<evidence type="ECO:0000259" key="3">
    <source>
        <dbReference type="Pfam" id="PF00850"/>
    </source>
</evidence>
<comment type="caution">
    <text evidence="4">The sequence shown here is derived from an EMBL/GenBank/DDBJ whole genome shotgun (WGS) entry which is preliminary data.</text>
</comment>
<dbReference type="Pfam" id="PF00850">
    <property type="entry name" value="Hist_deacetyl"/>
    <property type="match status" value="1"/>
</dbReference>
<organism evidence="4">
    <name type="scientific">Menopon gallinae</name>
    <name type="common">poultry shaft louse</name>
    <dbReference type="NCBI Taxonomy" id="328185"/>
    <lineage>
        <taxon>Eukaryota</taxon>
        <taxon>Metazoa</taxon>
        <taxon>Ecdysozoa</taxon>
        <taxon>Arthropoda</taxon>
        <taxon>Hexapoda</taxon>
        <taxon>Insecta</taxon>
        <taxon>Pterygota</taxon>
        <taxon>Neoptera</taxon>
        <taxon>Paraneoptera</taxon>
        <taxon>Psocodea</taxon>
        <taxon>Troctomorpha</taxon>
        <taxon>Phthiraptera</taxon>
        <taxon>Amblycera</taxon>
        <taxon>Menoponidae</taxon>
        <taxon>Menopon</taxon>
    </lineage>
</organism>
<sequence>MKLILNRLPTLLHISRARYSHWDHVSGLPVVHHDGYTCSLPPNHPFPMEKFLKIMDVLERDDVIVREKQVVQPRPIDDGSLKLVHTAKYLDKFLNGKLSEEEQKVSGFRWKPELVERVRYETGGTLLASKIALNRGLACSTAGGTHHAFPDRATGYCLINDLAVAARYLKEKGLADKILIVDLDVHQGDGTAAVFKDDPSVFTFSMHCESNFPLRKEESNLDVPLLKKLEDKPYLKLLADHLEEVLDSFRPSLVIYDAGVDVHEADNLGHLSLTDQGILKRDLYVLKQSIKRGISVCAVVGGGYSKDLDELATRHSILHRAATRVYKEKHL</sequence>
<comment type="catalytic activity">
    <reaction evidence="2">
        <text>N(6)-acetyl-L-lysyl-[histone] + H2O = L-lysyl-[histone] + acetate</text>
        <dbReference type="Rhea" id="RHEA:58196"/>
        <dbReference type="Rhea" id="RHEA-COMP:9845"/>
        <dbReference type="Rhea" id="RHEA-COMP:11338"/>
        <dbReference type="ChEBI" id="CHEBI:15377"/>
        <dbReference type="ChEBI" id="CHEBI:29969"/>
        <dbReference type="ChEBI" id="CHEBI:30089"/>
        <dbReference type="ChEBI" id="CHEBI:61930"/>
        <dbReference type="EC" id="3.5.1.98"/>
    </reaction>
</comment>
<dbReference type="InterPro" id="IPR023696">
    <property type="entry name" value="Ureohydrolase_dom_sf"/>
</dbReference>
<accession>A0AAW2I2Z0</accession>
<dbReference type="Gene3D" id="3.40.800.20">
    <property type="entry name" value="Histone deacetylase domain"/>
    <property type="match status" value="1"/>
</dbReference>
<proteinExistence type="predicted"/>
<dbReference type="PANTHER" id="PTHR10625">
    <property type="entry name" value="HISTONE DEACETYLASE HDAC1-RELATED"/>
    <property type="match status" value="1"/>
</dbReference>
<dbReference type="GO" id="GO:0141221">
    <property type="term" value="F:histone deacetylase activity, hydrolytic mechanism"/>
    <property type="evidence" value="ECO:0007669"/>
    <property type="project" value="UniProtKB-EC"/>
</dbReference>
<dbReference type="SUPFAM" id="SSF52768">
    <property type="entry name" value="Arginase/deacetylase"/>
    <property type="match status" value="1"/>
</dbReference>
<dbReference type="InterPro" id="IPR023801">
    <property type="entry name" value="His_deacetylse_dom"/>
</dbReference>
<evidence type="ECO:0000256" key="1">
    <source>
        <dbReference type="ARBA" id="ARBA00022801"/>
    </source>
</evidence>